<dbReference type="OrthoDB" id="9788539at2"/>
<dbReference type="InterPro" id="IPR016667">
    <property type="entry name" value="Caps_polysacc_synth_CpsB/CapC"/>
</dbReference>
<dbReference type="InterPro" id="IPR016195">
    <property type="entry name" value="Pol/histidinol_Pase-like"/>
</dbReference>
<keyword evidence="3" id="KW-0378">Hydrolase</keyword>
<dbReference type="GO" id="GO:0030145">
    <property type="term" value="F:manganese ion binding"/>
    <property type="evidence" value="ECO:0007669"/>
    <property type="project" value="InterPro"/>
</dbReference>
<dbReference type="PANTHER" id="PTHR39181">
    <property type="entry name" value="TYROSINE-PROTEIN PHOSPHATASE YWQE"/>
    <property type="match status" value="1"/>
</dbReference>
<dbReference type="KEGG" id="fpal:HYN49_00195"/>
<comment type="similarity">
    <text evidence="1">Belongs to the metallo-dependent hydrolases superfamily. CpsB/CapC family.</text>
</comment>
<evidence type="ECO:0000256" key="2">
    <source>
        <dbReference type="ARBA" id="ARBA00013064"/>
    </source>
</evidence>
<comment type="catalytic activity">
    <reaction evidence="4">
        <text>O-phospho-L-tyrosyl-[protein] + H2O = L-tyrosyl-[protein] + phosphate</text>
        <dbReference type="Rhea" id="RHEA:10684"/>
        <dbReference type="Rhea" id="RHEA-COMP:10136"/>
        <dbReference type="Rhea" id="RHEA-COMP:20101"/>
        <dbReference type="ChEBI" id="CHEBI:15377"/>
        <dbReference type="ChEBI" id="CHEBI:43474"/>
        <dbReference type="ChEBI" id="CHEBI:46858"/>
        <dbReference type="ChEBI" id="CHEBI:61978"/>
        <dbReference type="EC" id="3.1.3.48"/>
    </reaction>
</comment>
<evidence type="ECO:0000313" key="6">
    <source>
        <dbReference type="Proteomes" id="UP000244937"/>
    </source>
</evidence>
<sequence>MFFFKKPKPFLRDLLGADYVDIHSHILFGIDDGAATFEDSKFLVESMMEFGTTAFITTPHTIFSVWDNSREDILSKEDDTKKLLTQNGIIVPFRTASEYLMDNNFVKQFQSEPLLTLKDNYVLVEMSYINAPIQLYNILFDLQVAGYTPLLAHPERYLFYHGNFDEYRKLKKAGCEFQINLLSVTGYYGEAVFQTAKRLLEAGMIDFAGSDAHHKNHIRAFSNKVGIKDTEALKAAIAHNKLFL</sequence>
<reference evidence="5 6" key="1">
    <citation type="submission" date="2018-05" db="EMBL/GenBank/DDBJ databases">
        <title>Genome sequencing of Flavobacterium sp. HYN0049.</title>
        <authorList>
            <person name="Yi H."/>
            <person name="Baek C."/>
        </authorList>
    </citation>
    <scope>NUCLEOTIDE SEQUENCE [LARGE SCALE GENOMIC DNA]</scope>
    <source>
        <strain evidence="5 6">HYN0049</strain>
    </source>
</reference>
<organism evidence="5 6">
    <name type="scientific">Flavobacterium pallidum</name>
    <dbReference type="NCBI Taxonomy" id="2172098"/>
    <lineage>
        <taxon>Bacteria</taxon>
        <taxon>Pseudomonadati</taxon>
        <taxon>Bacteroidota</taxon>
        <taxon>Flavobacteriia</taxon>
        <taxon>Flavobacteriales</taxon>
        <taxon>Flavobacteriaceae</taxon>
        <taxon>Flavobacterium</taxon>
    </lineage>
</organism>
<gene>
    <name evidence="5" type="ORF">HYN49_00195</name>
</gene>
<dbReference type="Pfam" id="PF19567">
    <property type="entry name" value="CpsB_CapC"/>
    <property type="match status" value="1"/>
</dbReference>
<accession>A0A2S1SDG5</accession>
<dbReference type="EMBL" id="CP029187">
    <property type="protein sequence ID" value="AWI24435.1"/>
    <property type="molecule type" value="Genomic_DNA"/>
</dbReference>
<dbReference type="PIRSF" id="PIRSF016557">
    <property type="entry name" value="Caps_synth_CpsB"/>
    <property type="match status" value="1"/>
</dbReference>
<evidence type="ECO:0000256" key="3">
    <source>
        <dbReference type="ARBA" id="ARBA00022801"/>
    </source>
</evidence>
<keyword evidence="6" id="KW-1185">Reference proteome</keyword>
<dbReference type="EC" id="3.1.3.48" evidence="2"/>
<evidence type="ECO:0000256" key="1">
    <source>
        <dbReference type="ARBA" id="ARBA00005750"/>
    </source>
</evidence>
<name>A0A2S1SDG5_9FLAO</name>
<protein>
    <recommendedName>
        <fullName evidence="2">protein-tyrosine-phosphatase</fullName>
        <ecNumber evidence="2">3.1.3.48</ecNumber>
    </recommendedName>
</protein>
<dbReference type="SUPFAM" id="SSF89550">
    <property type="entry name" value="PHP domain-like"/>
    <property type="match status" value="1"/>
</dbReference>
<evidence type="ECO:0000256" key="4">
    <source>
        <dbReference type="ARBA" id="ARBA00051722"/>
    </source>
</evidence>
<dbReference type="Gene3D" id="3.20.20.140">
    <property type="entry name" value="Metal-dependent hydrolases"/>
    <property type="match status" value="1"/>
</dbReference>
<evidence type="ECO:0000313" key="5">
    <source>
        <dbReference type="EMBL" id="AWI24435.1"/>
    </source>
</evidence>
<dbReference type="GO" id="GO:0004725">
    <property type="term" value="F:protein tyrosine phosphatase activity"/>
    <property type="evidence" value="ECO:0007669"/>
    <property type="project" value="UniProtKB-EC"/>
</dbReference>
<dbReference type="AlphaFoldDB" id="A0A2S1SDG5"/>
<dbReference type="Proteomes" id="UP000244937">
    <property type="component" value="Chromosome"/>
</dbReference>
<dbReference type="RefSeq" id="WP_108902244.1">
    <property type="nucleotide sequence ID" value="NZ_CP029187.1"/>
</dbReference>
<proteinExistence type="inferred from homology"/>
<dbReference type="PANTHER" id="PTHR39181:SF1">
    <property type="entry name" value="TYROSINE-PROTEIN PHOSPHATASE YWQE"/>
    <property type="match status" value="1"/>
</dbReference>